<dbReference type="FunFam" id="3.40.50.720:FF:000209">
    <property type="entry name" value="Polyketide synthase Pks12"/>
    <property type="match status" value="1"/>
</dbReference>
<dbReference type="Pfam" id="PF00646">
    <property type="entry name" value="F-box"/>
    <property type="match status" value="1"/>
</dbReference>
<dbReference type="GO" id="GO:0044550">
    <property type="term" value="P:secondary metabolite biosynthetic process"/>
    <property type="evidence" value="ECO:0007669"/>
    <property type="project" value="UniProtKB-ARBA"/>
</dbReference>
<evidence type="ECO:0000313" key="8">
    <source>
        <dbReference type="EMBL" id="KUM62697.1"/>
    </source>
</evidence>
<protein>
    <recommendedName>
        <fullName evidence="7">F-box domain-containing protein</fullName>
    </recommendedName>
</protein>
<dbReference type="InterPro" id="IPR002328">
    <property type="entry name" value="ADH_Zn_CS"/>
</dbReference>
<dbReference type="InterPro" id="IPR013149">
    <property type="entry name" value="ADH-like_C"/>
</dbReference>
<evidence type="ECO:0000259" key="7">
    <source>
        <dbReference type="PROSITE" id="PS50181"/>
    </source>
</evidence>
<dbReference type="InterPro" id="IPR050444">
    <property type="entry name" value="Polyketide_Synthase"/>
</dbReference>
<evidence type="ECO:0000256" key="1">
    <source>
        <dbReference type="ARBA" id="ARBA00022450"/>
    </source>
</evidence>
<sequence length="1012" mass="114715">MANSKESHDLFLLPGELVWMILAYFEPIELVRFRLVSRAWNEACRNPAILRPLLKKHFPWTEEVKSLGVETSAEDQDQGCRLFDQVVSRYDHLKRGQPRSIQKYRLCDNDFGSAGDREWYPVRPWELHSSHIRLLIDRPFSEPLWTFEDGLLVYPSADHLFLVLMDLETDRQFMVPFIIRGKVVRRVRLQKSLLVIEWAEPEAFHWLNDSDGVHRHFASSFDVMRSEDQGWNVVPRNEWKIMFLGHPLSERDRFFSSHTNTHYAIYIWQPNRSLYTADEDAPIESLFVWDISKPSSYRPSLDPTGRLRDDSPGNSPSIVARFGFRDLEFFDIRQRGCPSIQRLEITDDAQSVEITENVCIRREHQPPEPSGIPQPITTSIPLVGNGPHWRRGFEGILPPYRGNSSMQAESMRSDGLMADTWVEVISQVTVLEPDLVFCLHFDPWTWIQDPTTYLTIRTPHSSVTCENWDFVGKGKLAGCERYLVGENCNQELVIYRPHPLETWDSVFRATGFSGVDFEISDCEEPEFSSESIIMSTAKSQPAYPPSMSIIYSQAAPPQEWLNELAENIQTQCGYCPSVQSLETVEPQEDCVYIALLDMERPILNDIDSTTLEQVKKLLSNSLGLLWLSSGSVIDAKKPLFALAQGMLRTLKQEDTDKRCIQLDFESTGCPWTADKIPHIMHVLHQSFDYRRIPTEIEWEYAVKDSLLHVPRHWPDRTWDEASNETHVDPAPEPQPFWQPGRALAWEPSRSGLLNEIYFTDAPALEGVILRGMVEIEPKAFGLNFRDVMVALGQLDETLVGHECAGIVRGLGPGSHENGLKVGDRVCGIGEDRFRSTTRASWTSVARIPDEMAWEEAASIPCAFMTAYIGLFDIARLQKGQRALIHAATGGVGQAALMLAQWAGAEVFATCGTAAKRELLINHYHLAPDHIFSSRDPSFAAGVMAQTNGDGVDVILNSLAGPLLKASWECIARFGRFVEIGKVDLEASRRVDLSPLARSATLAGLDLLQYLRY</sequence>
<dbReference type="PANTHER" id="PTHR45681:SF6">
    <property type="entry name" value="POLYKETIDE SYNTHASE 37"/>
    <property type="match status" value="1"/>
</dbReference>
<dbReference type="GO" id="GO:0016740">
    <property type="term" value="F:transferase activity"/>
    <property type="evidence" value="ECO:0007669"/>
    <property type="project" value="UniProtKB-KW"/>
</dbReference>
<dbReference type="InterPro" id="IPR020843">
    <property type="entry name" value="ER"/>
</dbReference>
<gene>
    <name evidence="8" type="ORF">ACN42_g4400</name>
</gene>
<dbReference type="PROSITE" id="PS50181">
    <property type="entry name" value="FBOX"/>
    <property type="match status" value="1"/>
</dbReference>
<dbReference type="SMART" id="SM00829">
    <property type="entry name" value="PKS_ER"/>
    <property type="match status" value="1"/>
</dbReference>
<name>A0A101MLE0_PENFR</name>
<comment type="similarity">
    <text evidence="6">Belongs to the zinc-containing alcohol dehydrogenase family.</text>
</comment>
<dbReference type="AlphaFoldDB" id="A0A101MLE0"/>
<dbReference type="Pfam" id="PF23114">
    <property type="entry name" value="NAD-bd_HRPKS_sdrA"/>
    <property type="match status" value="1"/>
</dbReference>
<keyword evidence="3" id="KW-0808">Transferase</keyword>
<dbReference type="SMART" id="SM00256">
    <property type="entry name" value="FBOX"/>
    <property type="match status" value="1"/>
</dbReference>
<organism evidence="8 9">
    <name type="scientific">Penicillium freii</name>
    <dbReference type="NCBI Taxonomy" id="48697"/>
    <lineage>
        <taxon>Eukaryota</taxon>
        <taxon>Fungi</taxon>
        <taxon>Dikarya</taxon>
        <taxon>Ascomycota</taxon>
        <taxon>Pezizomycotina</taxon>
        <taxon>Eurotiomycetes</taxon>
        <taxon>Eurotiomycetidae</taxon>
        <taxon>Eurotiales</taxon>
        <taxon>Aspergillaceae</taxon>
        <taxon>Penicillium</taxon>
    </lineage>
</organism>
<dbReference type="GO" id="GO:0016491">
    <property type="term" value="F:oxidoreductase activity"/>
    <property type="evidence" value="ECO:0007669"/>
    <property type="project" value="UniProtKB-KW"/>
</dbReference>
<dbReference type="PROSITE" id="PS00059">
    <property type="entry name" value="ADH_ZINC"/>
    <property type="match status" value="1"/>
</dbReference>
<evidence type="ECO:0000256" key="6">
    <source>
        <dbReference type="RuleBase" id="RU361277"/>
    </source>
</evidence>
<dbReference type="Gene3D" id="3.90.180.10">
    <property type="entry name" value="Medium-chain alcohol dehydrogenases, catalytic domain"/>
    <property type="match status" value="1"/>
</dbReference>
<evidence type="ECO:0000256" key="2">
    <source>
        <dbReference type="ARBA" id="ARBA00022553"/>
    </source>
</evidence>
<comment type="caution">
    <text evidence="8">The sequence shown here is derived from an EMBL/GenBank/DDBJ whole genome shotgun (WGS) entry which is preliminary data.</text>
</comment>
<keyword evidence="9" id="KW-1185">Reference proteome</keyword>
<proteinExistence type="inferred from homology"/>
<dbReference type="InterPro" id="IPR011032">
    <property type="entry name" value="GroES-like_sf"/>
</dbReference>
<keyword evidence="6" id="KW-0479">Metal-binding</keyword>
<dbReference type="CDD" id="cd05195">
    <property type="entry name" value="enoyl_red"/>
    <property type="match status" value="1"/>
</dbReference>
<dbReference type="InterPro" id="IPR036291">
    <property type="entry name" value="NAD(P)-bd_dom_sf"/>
</dbReference>
<accession>A0A101MLE0</accession>
<keyword evidence="6" id="KW-0862">Zinc</keyword>
<evidence type="ECO:0000256" key="3">
    <source>
        <dbReference type="ARBA" id="ARBA00022679"/>
    </source>
</evidence>
<feature type="domain" description="F-box" evidence="7">
    <location>
        <begin position="7"/>
        <end position="53"/>
    </location>
</feature>
<dbReference type="Gene3D" id="1.20.1280.50">
    <property type="match status" value="1"/>
</dbReference>
<keyword evidence="2" id="KW-0597">Phosphoprotein</keyword>
<dbReference type="Pfam" id="PF08240">
    <property type="entry name" value="ADH_N"/>
    <property type="match status" value="1"/>
</dbReference>
<dbReference type="InterPro" id="IPR013154">
    <property type="entry name" value="ADH-like_N"/>
</dbReference>
<reference evidence="8 9" key="1">
    <citation type="submission" date="2015-10" db="EMBL/GenBank/DDBJ databases">
        <title>Genome sequencing of Penicillium freii.</title>
        <authorList>
            <person name="Nguyen H.D."/>
            <person name="Visagie C.M."/>
            <person name="Seifert K.A."/>
        </authorList>
    </citation>
    <scope>NUCLEOTIDE SEQUENCE [LARGE SCALE GENOMIC DNA]</scope>
    <source>
        <strain evidence="8 9">DAOM 242723</strain>
    </source>
</reference>
<dbReference type="Proteomes" id="UP000055045">
    <property type="component" value="Unassembled WGS sequence"/>
</dbReference>
<dbReference type="STRING" id="48697.A0A101MLE0"/>
<dbReference type="PANTHER" id="PTHR45681">
    <property type="entry name" value="POLYKETIDE SYNTHASE 44-RELATED"/>
    <property type="match status" value="1"/>
</dbReference>
<dbReference type="SUPFAM" id="SSF81383">
    <property type="entry name" value="F-box domain"/>
    <property type="match status" value="1"/>
</dbReference>
<keyword evidence="4" id="KW-0560">Oxidoreductase</keyword>
<dbReference type="CDD" id="cd09917">
    <property type="entry name" value="F-box_SF"/>
    <property type="match status" value="1"/>
</dbReference>
<dbReference type="InterPro" id="IPR036047">
    <property type="entry name" value="F-box-like_dom_sf"/>
</dbReference>
<dbReference type="Pfam" id="PF00107">
    <property type="entry name" value="ADH_zinc_N"/>
    <property type="match status" value="1"/>
</dbReference>
<keyword evidence="5" id="KW-0511">Multifunctional enzyme</keyword>
<dbReference type="SUPFAM" id="SSF51735">
    <property type="entry name" value="NAD(P)-binding Rossmann-fold domains"/>
    <property type="match status" value="1"/>
</dbReference>
<comment type="cofactor">
    <cofactor evidence="6">
        <name>Zn(2+)</name>
        <dbReference type="ChEBI" id="CHEBI:29105"/>
    </cofactor>
</comment>
<dbReference type="EMBL" id="LLXE01000093">
    <property type="protein sequence ID" value="KUM62697.1"/>
    <property type="molecule type" value="Genomic_DNA"/>
</dbReference>
<dbReference type="GO" id="GO:1901336">
    <property type="term" value="P:lactone biosynthetic process"/>
    <property type="evidence" value="ECO:0007669"/>
    <property type="project" value="UniProtKB-ARBA"/>
</dbReference>
<dbReference type="InterPro" id="IPR001810">
    <property type="entry name" value="F-box_dom"/>
</dbReference>
<evidence type="ECO:0000256" key="5">
    <source>
        <dbReference type="ARBA" id="ARBA00023268"/>
    </source>
</evidence>
<keyword evidence="1" id="KW-0596">Phosphopantetheine</keyword>
<dbReference type="InterPro" id="IPR056501">
    <property type="entry name" value="NAD-bd_HRPKS_sdrA"/>
</dbReference>
<dbReference type="SUPFAM" id="SSF50129">
    <property type="entry name" value="GroES-like"/>
    <property type="match status" value="1"/>
</dbReference>
<evidence type="ECO:0000313" key="9">
    <source>
        <dbReference type="Proteomes" id="UP000055045"/>
    </source>
</evidence>
<evidence type="ECO:0000256" key="4">
    <source>
        <dbReference type="ARBA" id="ARBA00023002"/>
    </source>
</evidence>
<dbReference type="GO" id="GO:0008270">
    <property type="term" value="F:zinc ion binding"/>
    <property type="evidence" value="ECO:0007669"/>
    <property type="project" value="InterPro"/>
</dbReference>